<accession>A0AAW1L3Q0</accession>
<dbReference type="EMBL" id="JASPKY010000176">
    <property type="protein sequence ID" value="KAK9727716.1"/>
    <property type="molecule type" value="Genomic_DNA"/>
</dbReference>
<dbReference type="AlphaFoldDB" id="A0AAW1L3Q0"/>
<dbReference type="Proteomes" id="UP001458880">
    <property type="component" value="Unassembled WGS sequence"/>
</dbReference>
<proteinExistence type="predicted"/>
<evidence type="ECO:0000313" key="2">
    <source>
        <dbReference type="Proteomes" id="UP001458880"/>
    </source>
</evidence>
<name>A0AAW1L3Q0_POPJA</name>
<sequence length="182" mass="19668">MDCLGGDQDMNMSHITVETADMTSGGEPLATTPTKERNESLIQWFDRTCEKELNKRRQSDAFSPTIDIIGQQGLGHPNIVRSSTSGIDIASRMRSEQDTDLLEAVDKFAKAEAMVAFEGAVRAAENAAASVSPEYAEEAAVAGARTFQAELTSVVKETVPGIRPVEVVGYVGITKPRRPKKP</sequence>
<keyword evidence="2" id="KW-1185">Reference proteome</keyword>
<protein>
    <submittedName>
        <fullName evidence="1">Uncharacterized protein</fullName>
    </submittedName>
</protein>
<reference evidence="1 2" key="1">
    <citation type="journal article" date="2024" name="BMC Genomics">
        <title>De novo assembly and annotation of Popillia japonica's genome with initial clues to its potential as an invasive pest.</title>
        <authorList>
            <person name="Cucini C."/>
            <person name="Boschi S."/>
            <person name="Funari R."/>
            <person name="Cardaioli E."/>
            <person name="Iannotti N."/>
            <person name="Marturano G."/>
            <person name="Paoli F."/>
            <person name="Bruttini M."/>
            <person name="Carapelli A."/>
            <person name="Frati F."/>
            <person name="Nardi F."/>
        </authorList>
    </citation>
    <scope>NUCLEOTIDE SEQUENCE [LARGE SCALE GENOMIC DNA]</scope>
    <source>
        <strain evidence="1">DMR45628</strain>
    </source>
</reference>
<gene>
    <name evidence="1" type="ORF">QE152_g19024</name>
</gene>
<comment type="caution">
    <text evidence="1">The sequence shown here is derived from an EMBL/GenBank/DDBJ whole genome shotgun (WGS) entry which is preliminary data.</text>
</comment>
<evidence type="ECO:0000313" key="1">
    <source>
        <dbReference type="EMBL" id="KAK9727716.1"/>
    </source>
</evidence>
<organism evidence="1 2">
    <name type="scientific">Popillia japonica</name>
    <name type="common">Japanese beetle</name>
    <dbReference type="NCBI Taxonomy" id="7064"/>
    <lineage>
        <taxon>Eukaryota</taxon>
        <taxon>Metazoa</taxon>
        <taxon>Ecdysozoa</taxon>
        <taxon>Arthropoda</taxon>
        <taxon>Hexapoda</taxon>
        <taxon>Insecta</taxon>
        <taxon>Pterygota</taxon>
        <taxon>Neoptera</taxon>
        <taxon>Endopterygota</taxon>
        <taxon>Coleoptera</taxon>
        <taxon>Polyphaga</taxon>
        <taxon>Scarabaeiformia</taxon>
        <taxon>Scarabaeidae</taxon>
        <taxon>Rutelinae</taxon>
        <taxon>Popillia</taxon>
    </lineage>
</organism>